<reference evidence="7" key="2">
    <citation type="submission" date="2023-05" db="EMBL/GenBank/DDBJ databases">
        <authorList>
            <consortium name="Lawrence Berkeley National Laboratory"/>
            <person name="Steindorff A."/>
            <person name="Hensen N."/>
            <person name="Bonometti L."/>
            <person name="Westerberg I."/>
            <person name="Brannstrom I.O."/>
            <person name="Guillou S."/>
            <person name="Cros-Aarteil S."/>
            <person name="Calhoun S."/>
            <person name="Haridas S."/>
            <person name="Kuo A."/>
            <person name="Mondo S."/>
            <person name="Pangilinan J."/>
            <person name="Riley R."/>
            <person name="Labutti K."/>
            <person name="Andreopoulos B."/>
            <person name="Lipzen A."/>
            <person name="Chen C."/>
            <person name="Yanf M."/>
            <person name="Daum C."/>
            <person name="Ng V."/>
            <person name="Clum A."/>
            <person name="Ohm R."/>
            <person name="Martin F."/>
            <person name="Silar P."/>
            <person name="Natvig D."/>
            <person name="Lalanne C."/>
            <person name="Gautier V."/>
            <person name="Ament-Velasquez S.L."/>
            <person name="Kruys A."/>
            <person name="Hutchinson M.I."/>
            <person name="Powell A.J."/>
            <person name="Barry K."/>
            <person name="Miller A.N."/>
            <person name="Grigoriev I.V."/>
            <person name="Debuchy R."/>
            <person name="Gladieux P."/>
            <person name="Thoren M.H."/>
            <person name="Johannesson H."/>
        </authorList>
    </citation>
    <scope>NUCLEOTIDE SEQUENCE</scope>
    <source>
        <strain evidence="7">CBS 359.72</strain>
    </source>
</reference>
<evidence type="ECO:0000256" key="3">
    <source>
        <dbReference type="ARBA" id="ARBA00022827"/>
    </source>
</evidence>
<gene>
    <name evidence="7" type="ORF">C7999DRAFT_11136</name>
</gene>
<dbReference type="Proteomes" id="UP001303647">
    <property type="component" value="Unassembled WGS sequence"/>
</dbReference>
<keyword evidence="8" id="KW-1185">Reference proteome</keyword>
<evidence type="ECO:0000313" key="8">
    <source>
        <dbReference type="Proteomes" id="UP001303647"/>
    </source>
</evidence>
<dbReference type="Gene3D" id="3.50.50.100">
    <property type="match status" value="1"/>
</dbReference>
<dbReference type="GO" id="GO:0004174">
    <property type="term" value="F:electron-transferring-flavoprotein dehydrogenase activity"/>
    <property type="evidence" value="ECO:0007669"/>
    <property type="project" value="TreeGrafter"/>
</dbReference>
<dbReference type="AlphaFoldDB" id="A0AAN7HTT5"/>
<evidence type="ECO:0000256" key="5">
    <source>
        <dbReference type="SAM" id="MobiDB-lite"/>
    </source>
</evidence>
<comment type="similarity">
    <text evidence="1">Belongs to the FAD-dependent oxidoreductase family.</text>
</comment>
<feature type="region of interest" description="Disordered" evidence="5">
    <location>
        <begin position="221"/>
        <end position="258"/>
    </location>
</feature>
<name>A0AAN7HTT5_9PEZI</name>
<keyword evidence="4" id="KW-0560">Oxidoreductase</keyword>
<dbReference type="EMBL" id="MU857608">
    <property type="protein sequence ID" value="KAK4251120.1"/>
    <property type="molecule type" value="Genomic_DNA"/>
</dbReference>
<dbReference type="PANTHER" id="PTHR43735">
    <property type="entry name" value="APOPTOSIS-INDUCING FACTOR 1"/>
    <property type="match status" value="1"/>
</dbReference>
<organism evidence="7 8">
    <name type="scientific">Corynascus novoguineensis</name>
    <dbReference type="NCBI Taxonomy" id="1126955"/>
    <lineage>
        <taxon>Eukaryota</taxon>
        <taxon>Fungi</taxon>
        <taxon>Dikarya</taxon>
        <taxon>Ascomycota</taxon>
        <taxon>Pezizomycotina</taxon>
        <taxon>Sordariomycetes</taxon>
        <taxon>Sordariomycetidae</taxon>
        <taxon>Sordariales</taxon>
        <taxon>Chaetomiaceae</taxon>
        <taxon>Corynascus</taxon>
    </lineage>
</organism>
<dbReference type="PANTHER" id="PTHR43735:SF3">
    <property type="entry name" value="FERROPTOSIS SUPPRESSOR PROTEIN 1"/>
    <property type="match status" value="1"/>
</dbReference>
<dbReference type="GO" id="GO:0050660">
    <property type="term" value="F:flavin adenine dinucleotide binding"/>
    <property type="evidence" value="ECO:0007669"/>
    <property type="project" value="TreeGrafter"/>
</dbReference>
<reference evidence="7" key="1">
    <citation type="journal article" date="2023" name="Mol. Phylogenet. Evol.">
        <title>Genome-scale phylogeny and comparative genomics of the fungal order Sordariales.</title>
        <authorList>
            <person name="Hensen N."/>
            <person name="Bonometti L."/>
            <person name="Westerberg I."/>
            <person name="Brannstrom I.O."/>
            <person name="Guillou S."/>
            <person name="Cros-Aarteil S."/>
            <person name="Calhoun S."/>
            <person name="Haridas S."/>
            <person name="Kuo A."/>
            <person name="Mondo S."/>
            <person name="Pangilinan J."/>
            <person name="Riley R."/>
            <person name="LaButti K."/>
            <person name="Andreopoulos B."/>
            <person name="Lipzen A."/>
            <person name="Chen C."/>
            <person name="Yan M."/>
            <person name="Daum C."/>
            <person name="Ng V."/>
            <person name="Clum A."/>
            <person name="Steindorff A."/>
            <person name="Ohm R.A."/>
            <person name="Martin F."/>
            <person name="Silar P."/>
            <person name="Natvig D.O."/>
            <person name="Lalanne C."/>
            <person name="Gautier V."/>
            <person name="Ament-Velasquez S.L."/>
            <person name="Kruys A."/>
            <person name="Hutchinson M.I."/>
            <person name="Powell A.J."/>
            <person name="Barry K."/>
            <person name="Miller A.N."/>
            <person name="Grigoriev I.V."/>
            <person name="Debuchy R."/>
            <person name="Gladieux P."/>
            <person name="Hiltunen Thoren M."/>
            <person name="Johannesson H."/>
        </authorList>
    </citation>
    <scope>NUCLEOTIDE SEQUENCE</scope>
    <source>
        <strain evidence="7">CBS 359.72</strain>
    </source>
</reference>
<keyword evidence="2" id="KW-0285">Flavoprotein</keyword>
<feature type="compositionally biased region" description="Low complexity" evidence="5">
    <location>
        <begin position="221"/>
        <end position="255"/>
    </location>
</feature>
<evidence type="ECO:0000256" key="2">
    <source>
        <dbReference type="ARBA" id="ARBA00022630"/>
    </source>
</evidence>
<dbReference type="InterPro" id="IPR036188">
    <property type="entry name" value="FAD/NAD-bd_sf"/>
</dbReference>
<proteinExistence type="inferred from homology"/>
<dbReference type="SUPFAM" id="SSF51905">
    <property type="entry name" value="FAD/NAD(P)-binding domain"/>
    <property type="match status" value="1"/>
</dbReference>
<evidence type="ECO:0000256" key="1">
    <source>
        <dbReference type="ARBA" id="ARBA00006442"/>
    </source>
</evidence>
<evidence type="ECO:0000259" key="6">
    <source>
        <dbReference type="Pfam" id="PF07992"/>
    </source>
</evidence>
<protein>
    <recommendedName>
        <fullName evidence="6">FAD/NAD(P)-binding domain-containing protein</fullName>
    </recommendedName>
</protein>
<dbReference type="InterPro" id="IPR023753">
    <property type="entry name" value="FAD/NAD-binding_dom"/>
</dbReference>
<keyword evidence="3" id="KW-0274">FAD</keyword>
<accession>A0AAN7HTT5</accession>
<feature type="region of interest" description="Disordered" evidence="5">
    <location>
        <begin position="346"/>
        <end position="367"/>
    </location>
</feature>
<feature type="domain" description="FAD/NAD(P)-binding" evidence="6">
    <location>
        <begin position="4"/>
        <end position="315"/>
    </location>
</feature>
<evidence type="ECO:0000256" key="4">
    <source>
        <dbReference type="ARBA" id="ARBA00023002"/>
    </source>
</evidence>
<dbReference type="PRINTS" id="PR00368">
    <property type="entry name" value="FADPNR"/>
</dbReference>
<comment type="caution">
    <text evidence="7">The sequence shown here is derived from an EMBL/GenBank/DDBJ whole genome shotgun (WGS) entry which is preliminary data.</text>
</comment>
<sequence>MARTVVILGASYTGIVIAHYLLKYTAAKIKNLKVVLVSPNTHLYWNFASVRAIVPNQLGDDKLFLPLAPAFAKYPSNQYELVRGVAEKVDPDANVVEVRENGGSARTIHYDELVVATGASFKNDLPFKNLSSTEETKTALHSWAQRIEAAKSIVVAGAGATGVEVAGELGQEYAVTGKKQITLVCDQDLPLGPRLRRDVRETVKKELERLKVKVVTNARVASTTTPVSSSSKSASPTATTKLPTLTLTPTKASASPAPPATLEADLLIPTYGITPNTAFLPASMLDERGYARQTARLRAPGHDNVFVVGDVGNLEEPQAVHSDAQAVHAAGLLEAHLQLPPLGGSDWEGAHSSSTAAKRGGGEEVKEKEYKPMDKIMFAVTLGRNRGTGQFGSWKLWSLLVWFAKGRYLGTNHAAEVVRGERTLSRTSW</sequence>
<dbReference type="Pfam" id="PF07992">
    <property type="entry name" value="Pyr_redox_2"/>
    <property type="match status" value="1"/>
</dbReference>
<dbReference type="GO" id="GO:0005737">
    <property type="term" value="C:cytoplasm"/>
    <property type="evidence" value="ECO:0007669"/>
    <property type="project" value="TreeGrafter"/>
</dbReference>
<evidence type="ECO:0000313" key="7">
    <source>
        <dbReference type="EMBL" id="KAK4251120.1"/>
    </source>
</evidence>